<dbReference type="EMBL" id="SPRX01000029">
    <property type="protein sequence ID" value="TIC64846.1"/>
    <property type="molecule type" value="Genomic_DNA"/>
</dbReference>
<evidence type="ECO:0000256" key="2">
    <source>
        <dbReference type="ARBA" id="ARBA00023242"/>
    </source>
</evidence>
<dbReference type="GO" id="GO:0006261">
    <property type="term" value="P:DNA-templated DNA replication"/>
    <property type="evidence" value="ECO:0007669"/>
    <property type="project" value="TreeGrafter"/>
</dbReference>
<dbReference type="InterPro" id="IPR050568">
    <property type="entry name" value="Transcr_DNA_Rep_Reg"/>
</dbReference>
<proteinExistence type="predicted"/>
<dbReference type="Proteomes" id="UP000305647">
    <property type="component" value="Unassembled WGS sequence"/>
</dbReference>
<accession>A0A4T0QA54</accession>
<dbReference type="EMBL" id="SPRH01000026">
    <property type="protein sequence ID" value="TIB99943.1"/>
    <property type="molecule type" value="Genomic_DNA"/>
</dbReference>
<gene>
    <name evidence="9" type="ORF">E3Q01_02534</name>
    <name evidence="8" type="ORF">E3Q03_02565</name>
    <name evidence="7" type="ORF">E3Q10_00012</name>
    <name evidence="6" type="ORF">E3Q17_02385</name>
    <name evidence="5" type="ORF">E3Q22_00013</name>
</gene>
<feature type="region of interest" description="Disordered" evidence="3">
    <location>
        <begin position="1"/>
        <end position="21"/>
    </location>
</feature>
<protein>
    <submittedName>
        <fullName evidence="7">Histone-fold-containing protein</fullName>
    </submittedName>
</protein>
<evidence type="ECO:0000313" key="9">
    <source>
        <dbReference type="EMBL" id="TIC64846.1"/>
    </source>
</evidence>
<dbReference type="EMBL" id="SPRV01000026">
    <property type="protein sequence ID" value="TIC61775.1"/>
    <property type="molecule type" value="Genomic_DNA"/>
</dbReference>
<comment type="subcellular location">
    <subcellularLocation>
        <location evidence="1">Nucleus</location>
    </subcellularLocation>
</comment>
<dbReference type="EMBL" id="SPRC01000001">
    <property type="protein sequence ID" value="TIB82710.1"/>
    <property type="molecule type" value="Genomic_DNA"/>
</dbReference>
<dbReference type="AlphaFoldDB" id="A0A4T0QA54"/>
<evidence type="ECO:0000313" key="14">
    <source>
        <dbReference type="Proteomes" id="UP000310708"/>
    </source>
</evidence>
<dbReference type="EMBL" id="SPRO01000001">
    <property type="protein sequence ID" value="TIC34668.1"/>
    <property type="molecule type" value="Genomic_DNA"/>
</dbReference>
<evidence type="ECO:0000256" key="3">
    <source>
        <dbReference type="SAM" id="MobiDB-lite"/>
    </source>
</evidence>
<evidence type="ECO:0000259" key="4">
    <source>
        <dbReference type="Pfam" id="PF00808"/>
    </source>
</evidence>
<dbReference type="PANTHER" id="PTHR10252">
    <property type="entry name" value="HISTONE-LIKE TRANSCRIPTION FACTOR CCAAT-RELATED"/>
    <property type="match status" value="1"/>
</dbReference>
<keyword evidence="2" id="KW-0539">Nucleus</keyword>
<feature type="compositionally biased region" description="Basic and acidic residues" evidence="3">
    <location>
        <begin position="9"/>
        <end position="21"/>
    </location>
</feature>
<dbReference type="Gene3D" id="1.10.20.10">
    <property type="entry name" value="Histone, subunit A"/>
    <property type="match status" value="1"/>
</dbReference>
<feature type="region of interest" description="Disordered" evidence="3">
    <location>
        <begin position="131"/>
        <end position="186"/>
    </location>
</feature>
<dbReference type="InterPro" id="IPR003958">
    <property type="entry name" value="CBFA_NFYB_domain"/>
</dbReference>
<dbReference type="Proteomes" id="UP000307169">
    <property type="component" value="Unassembled WGS sequence"/>
</dbReference>
<dbReference type="CDD" id="cd23645">
    <property type="entry name" value="HFD_Dpb3-like"/>
    <property type="match status" value="1"/>
</dbReference>
<evidence type="ECO:0000313" key="7">
    <source>
        <dbReference type="EMBL" id="TIC34668.1"/>
    </source>
</evidence>
<evidence type="ECO:0000313" key="10">
    <source>
        <dbReference type="Proteomes" id="UP000305362"/>
    </source>
</evidence>
<feature type="domain" description="Transcription factor CBF/NF-Y/archaeal histone" evidence="4">
    <location>
        <begin position="23"/>
        <end position="82"/>
    </location>
</feature>
<dbReference type="PANTHER" id="PTHR10252:SF54">
    <property type="entry name" value="CHROMATIN ACCESSIBILITY COMPLEX PROTEIN 1"/>
    <property type="match status" value="1"/>
</dbReference>
<evidence type="ECO:0000313" key="11">
    <source>
        <dbReference type="Proteomes" id="UP000305647"/>
    </source>
</evidence>
<comment type="caution">
    <text evidence="7">The sequence shown here is derived from an EMBL/GenBank/DDBJ whole genome shotgun (WGS) entry which is preliminary data.</text>
</comment>
<dbReference type="SUPFAM" id="SSF47113">
    <property type="entry name" value="Histone-fold"/>
    <property type="match status" value="1"/>
</dbReference>
<dbReference type="Proteomes" id="UP000310708">
    <property type="component" value="Unassembled WGS sequence"/>
</dbReference>
<dbReference type="GO" id="GO:0046982">
    <property type="term" value="F:protein heterodimerization activity"/>
    <property type="evidence" value="ECO:0007669"/>
    <property type="project" value="InterPro"/>
</dbReference>
<dbReference type="InterPro" id="IPR009072">
    <property type="entry name" value="Histone-fold"/>
</dbReference>
<sequence length="186" mass="21143">MSDIQEASKSSKKDFKREKGTTHMPIARVQKIIKADKEMENCGREATFLIAVATEYFIKYLTDAGYIEARLDKRNTIQYKDLGMLNLCVQKPLLIKTSAHAVDKSEELEFLKEIIPSKLTMQKALELQHNKRNQVDGPGNANQDDAIPFEPPHKNKKKTHAQAEQMATEPLQPLEPPQSDPQPMEE</sequence>
<evidence type="ECO:0000313" key="6">
    <source>
        <dbReference type="EMBL" id="TIB99943.1"/>
    </source>
</evidence>
<evidence type="ECO:0000313" key="8">
    <source>
        <dbReference type="EMBL" id="TIC61775.1"/>
    </source>
</evidence>
<dbReference type="GO" id="GO:0008623">
    <property type="term" value="C:CHRAC"/>
    <property type="evidence" value="ECO:0007669"/>
    <property type="project" value="TreeGrafter"/>
</dbReference>
<evidence type="ECO:0000313" key="12">
    <source>
        <dbReference type="Proteomes" id="UP000307169"/>
    </source>
</evidence>
<evidence type="ECO:0000313" key="13">
    <source>
        <dbReference type="Proteomes" id="UP000310685"/>
    </source>
</evidence>
<name>A0A4T0QA54_9BASI</name>
<evidence type="ECO:0000256" key="1">
    <source>
        <dbReference type="ARBA" id="ARBA00004123"/>
    </source>
</evidence>
<dbReference type="OrthoDB" id="636685at2759"/>
<evidence type="ECO:0000313" key="5">
    <source>
        <dbReference type="EMBL" id="TIB82710.1"/>
    </source>
</evidence>
<dbReference type="Proteomes" id="UP000310685">
    <property type="component" value="Unassembled WGS sequence"/>
</dbReference>
<organism evidence="7 11">
    <name type="scientific">Wallemia mellicola</name>
    <dbReference type="NCBI Taxonomy" id="1708541"/>
    <lineage>
        <taxon>Eukaryota</taxon>
        <taxon>Fungi</taxon>
        <taxon>Dikarya</taxon>
        <taxon>Basidiomycota</taxon>
        <taxon>Wallemiomycotina</taxon>
        <taxon>Wallemiomycetes</taxon>
        <taxon>Wallemiales</taxon>
        <taxon>Wallemiaceae</taxon>
        <taxon>Wallemia</taxon>
    </lineage>
</organism>
<dbReference type="Proteomes" id="UP000305362">
    <property type="component" value="Unassembled WGS sequence"/>
</dbReference>
<dbReference type="Pfam" id="PF00808">
    <property type="entry name" value="CBFD_NFYB_HMF"/>
    <property type="match status" value="1"/>
</dbReference>
<reference evidence="10 11" key="1">
    <citation type="submission" date="2019-03" db="EMBL/GenBank/DDBJ databases">
        <title>Sequencing 25 genomes of Wallemia mellicola.</title>
        <authorList>
            <person name="Gostincar C."/>
        </authorList>
    </citation>
    <scope>NUCLEOTIDE SEQUENCE [LARGE SCALE GENOMIC DNA]</scope>
    <source>
        <strain evidence="6 12">EXF-1262</strain>
        <strain evidence="8 10">EXF-1277</strain>
        <strain evidence="5 13">EXF-6152</strain>
        <strain evidence="9 14">EXF-757</strain>
        <strain evidence="7 11">EXF-8738</strain>
    </source>
</reference>